<keyword evidence="5" id="KW-0862">Zinc</keyword>
<comment type="similarity">
    <text evidence="2">Belongs to the metallo-dependent hydrolases superfamily. Adenosine and AMP deaminases family.</text>
</comment>
<dbReference type="GO" id="GO:0009117">
    <property type="term" value="P:nucleotide metabolic process"/>
    <property type="evidence" value="ECO:0007669"/>
    <property type="project" value="UniProtKB-KW"/>
</dbReference>
<evidence type="ECO:0008006" key="10">
    <source>
        <dbReference type="Google" id="ProtNLM"/>
    </source>
</evidence>
<keyword evidence="9" id="KW-1185">Reference proteome</keyword>
<evidence type="ECO:0000256" key="1">
    <source>
        <dbReference type="ARBA" id="ARBA00001947"/>
    </source>
</evidence>
<evidence type="ECO:0000256" key="7">
    <source>
        <dbReference type="SAM" id="MobiDB-lite"/>
    </source>
</evidence>
<organism evidence="8 9">
    <name type="scientific">Ideonella livida</name>
    <dbReference type="NCBI Taxonomy" id="2707176"/>
    <lineage>
        <taxon>Bacteria</taxon>
        <taxon>Pseudomonadati</taxon>
        <taxon>Pseudomonadota</taxon>
        <taxon>Betaproteobacteria</taxon>
        <taxon>Burkholderiales</taxon>
        <taxon>Sphaerotilaceae</taxon>
        <taxon>Ideonella</taxon>
    </lineage>
</organism>
<reference evidence="8 9" key="1">
    <citation type="submission" date="2020-02" db="EMBL/GenBank/DDBJ databases">
        <title>Ideonella bacterium strain TBM-1.</title>
        <authorList>
            <person name="Chen W.-M."/>
        </authorList>
    </citation>
    <scope>NUCLEOTIDE SEQUENCE [LARGE SCALE GENOMIC DNA]</scope>
    <source>
        <strain evidence="8 9">TBM-1</strain>
    </source>
</reference>
<evidence type="ECO:0000256" key="5">
    <source>
        <dbReference type="ARBA" id="ARBA00022833"/>
    </source>
</evidence>
<accession>A0A7C9PIM3</accession>
<gene>
    <name evidence="8" type="ORF">G3A44_16375</name>
</gene>
<feature type="region of interest" description="Disordered" evidence="7">
    <location>
        <begin position="664"/>
        <end position="685"/>
    </location>
</feature>
<name>A0A7C9PIM3_9BURK</name>
<comment type="caution">
    <text evidence="8">The sequence shown here is derived from an EMBL/GenBank/DDBJ whole genome shotgun (WGS) entry which is preliminary data.</text>
</comment>
<dbReference type="GO" id="GO:0004000">
    <property type="term" value="F:adenosine deaminase activity"/>
    <property type="evidence" value="ECO:0007669"/>
    <property type="project" value="TreeGrafter"/>
</dbReference>
<dbReference type="InterPro" id="IPR032466">
    <property type="entry name" value="Metal_Hydrolase"/>
</dbReference>
<protein>
    <recommendedName>
        <fullName evidence="10">Adenosine deaminase</fullName>
    </recommendedName>
</protein>
<dbReference type="InterPro" id="IPR006330">
    <property type="entry name" value="Ado/ade_deaminase"/>
</dbReference>
<dbReference type="GO" id="GO:0009168">
    <property type="term" value="P:purine ribonucleoside monophosphate biosynthetic process"/>
    <property type="evidence" value="ECO:0007669"/>
    <property type="project" value="InterPro"/>
</dbReference>
<dbReference type="Gene3D" id="3.20.20.140">
    <property type="entry name" value="Metal-dependent hydrolases"/>
    <property type="match status" value="2"/>
</dbReference>
<dbReference type="PANTHER" id="PTHR11409:SF42">
    <property type="entry name" value="ADENOSINE DEAMINASE-LIKE PROTEIN"/>
    <property type="match status" value="1"/>
</dbReference>
<dbReference type="PROSITE" id="PS00485">
    <property type="entry name" value="A_DEAMINASE"/>
    <property type="match status" value="1"/>
</dbReference>
<evidence type="ECO:0000313" key="8">
    <source>
        <dbReference type="EMBL" id="NDY92768.1"/>
    </source>
</evidence>
<dbReference type="GO" id="GO:0006154">
    <property type="term" value="P:adenosine catabolic process"/>
    <property type="evidence" value="ECO:0007669"/>
    <property type="project" value="TreeGrafter"/>
</dbReference>
<proteinExistence type="inferred from homology"/>
<dbReference type="GO" id="GO:0046872">
    <property type="term" value="F:metal ion binding"/>
    <property type="evidence" value="ECO:0007669"/>
    <property type="project" value="UniProtKB-KW"/>
</dbReference>
<sequence>MTPTTPARLATAALGGYRLLNLLSAVDLHREPAPREVEEAVYLTQQPWAARHPDHVFQQGWAVLCNGAPAPGVLRLLQVLADEFLECPHGQPVVKLAHFGVWQQSVMSRISGLPVLAAARAAQVLAPGRPWQHPHLPTLAEPAPVLRPHDGAVEAYVQREGLHETHLHLNGSTHAELSWLQALQQPEATVTAFAAEFHQCGPNEARLRELCHAVDPELRPQRLLEHLRHAARLRRWLLLASAHCLPDLLPAGTPVPTTLAALMATPAPQLPAADRLGPPSAAQEVDWLTRLLVRLQQPGQPAGAPPEWLARLLHLYLLLQHQYHRLLVQEEGQYGFDQFQRLTFVPLRWKPEERYADRLAQMHGAPQQGYSRTGRLEGRFAPKESVAKNEALLAQVLGDYRRYLAQHLPSPRPAPPGPEEVAAREPATLGTVLRALDGLTAGLPPDDRRVQHLTLVAHFIKQPDPDPQGRSAYRFKKLRRELDQKAAALAQTLARWPRLRRWVRGIDAAANELHAPPEVFAACWRACREAGLTHSSYHAGEDFVHLASGLRAMHDALTLLDLQPGDRIGHGTAMGINPALWLARTPPTLHVAAGDWLLDLLCAWQLLRDRPDTLAAAERTQREAAALATRLLGEPVSATGLEAAMACRHLHPQAVQDVLVQRGEWPKATPPGTTPDDGAPAPAWSPVPRHRAELALAEQAADQHPQALRLCWRWWSDKAVRQRSAQRQAVAARFWTEAELLVMQQALMQRLLARRVGVETLPSSNVRISLYEGFAEHHALRWMRAPGHEVPTDPQVLVSLGSDDPGIFAGDLSSEFYQLYAVLRGQGLTDHQALDLLRPVNARGREHGFHGR</sequence>
<dbReference type="Proteomes" id="UP000484255">
    <property type="component" value="Unassembled WGS sequence"/>
</dbReference>
<evidence type="ECO:0000256" key="3">
    <source>
        <dbReference type="ARBA" id="ARBA00022723"/>
    </source>
</evidence>
<dbReference type="EMBL" id="JAAGOH010000022">
    <property type="protein sequence ID" value="NDY92768.1"/>
    <property type="molecule type" value="Genomic_DNA"/>
</dbReference>
<dbReference type="InterPro" id="IPR006650">
    <property type="entry name" value="A/AMP_deam_AS"/>
</dbReference>
<dbReference type="RefSeq" id="WP_163458823.1">
    <property type="nucleotide sequence ID" value="NZ_JAAGOH010000022.1"/>
</dbReference>
<comment type="cofactor">
    <cofactor evidence="1">
        <name>Zn(2+)</name>
        <dbReference type="ChEBI" id="CHEBI:29105"/>
    </cofactor>
</comment>
<dbReference type="AlphaFoldDB" id="A0A7C9PIM3"/>
<evidence type="ECO:0000256" key="6">
    <source>
        <dbReference type="ARBA" id="ARBA00023080"/>
    </source>
</evidence>
<evidence type="ECO:0000256" key="4">
    <source>
        <dbReference type="ARBA" id="ARBA00022801"/>
    </source>
</evidence>
<evidence type="ECO:0000313" key="9">
    <source>
        <dbReference type="Proteomes" id="UP000484255"/>
    </source>
</evidence>
<keyword evidence="4" id="KW-0378">Hydrolase</keyword>
<dbReference type="PANTHER" id="PTHR11409">
    <property type="entry name" value="ADENOSINE DEAMINASE"/>
    <property type="match status" value="1"/>
</dbReference>
<evidence type="ECO:0000256" key="2">
    <source>
        <dbReference type="ARBA" id="ARBA00006676"/>
    </source>
</evidence>
<keyword evidence="3" id="KW-0479">Metal-binding</keyword>
<dbReference type="GO" id="GO:0046103">
    <property type="term" value="P:inosine biosynthetic process"/>
    <property type="evidence" value="ECO:0007669"/>
    <property type="project" value="TreeGrafter"/>
</dbReference>
<keyword evidence="6" id="KW-0546">Nucleotide metabolism</keyword>
<dbReference type="SUPFAM" id="SSF51556">
    <property type="entry name" value="Metallo-dependent hydrolases"/>
    <property type="match status" value="1"/>
</dbReference>